<evidence type="ECO:0000256" key="4">
    <source>
        <dbReference type="ARBA" id="ARBA00023136"/>
    </source>
</evidence>
<dbReference type="GO" id="GO:0009252">
    <property type="term" value="P:peptidoglycan biosynthetic process"/>
    <property type="evidence" value="ECO:0007669"/>
    <property type="project" value="UniProtKB-UniRule"/>
</dbReference>
<keyword evidence="1 7" id="KW-1003">Cell membrane</keyword>
<evidence type="ECO:0000256" key="5">
    <source>
        <dbReference type="ARBA" id="ARBA00023239"/>
    </source>
</evidence>
<dbReference type="GO" id="GO:0071555">
    <property type="term" value="P:cell wall organization"/>
    <property type="evidence" value="ECO:0007669"/>
    <property type="project" value="UniProtKB-KW"/>
</dbReference>
<feature type="transmembrane region" description="Helical" evidence="7">
    <location>
        <begin position="44"/>
        <end position="65"/>
    </location>
</feature>
<dbReference type="Gene3D" id="3.30.1490.480">
    <property type="entry name" value="Endolytic murein transglycosylase"/>
    <property type="match status" value="1"/>
</dbReference>
<sequence length="406" mass="43152">MSQDDLFEQIGIISDDPLTAEPPSRRGKARREKARKKRRFRRHVLTVLILSVAVAGAGAGAYWGYGVLHGVREQQSTVADYSGEGEGSVIVEIPQSATGAIIADLLYKNDVVASPKAFIDAFNANSESANIQPGTYTLKQRMSGASAVAALLDPASRADHSLTIPEGFTKDQVKEKIMSVMQVSAEDVDAAYKDLKGIGLPEAAKGDVEGWLAPGTYGLKEGETVTQVVARMVSATMARLQKLGFDPAGYEDALIKASIVEREAGSQQNFGKVARVVENRLTKQESGTGGRLEMDSTILYGLGRTGGVPSKEEVDDASNPYNTYRNAGLPPTPIGSPGEAALKAVASPEPGDWLYFVTVDLNTGKTLFAKTKEEQDENTKKLTAFCQAHPDVCNGSSATATPTPAG</sequence>
<evidence type="ECO:0000256" key="1">
    <source>
        <dbReference type="ARBA" id="ARBA00022475"/>
    </source>
</evidence>
<keyword evidence="6 7" id="KW-0961">Cell wall biogenesis/degradation</keyword>
<feature type="compositionally biased region" description="Basic residues" evidence="8">
    <location>
        <begin position="25"/>
        <end position="37"/>
    </location>
</feature>
<dbReference type="CDD" id="cd08010">
    <property type="entry name" value="MltG_like"/>
    <property type="match status" value="1"/>
</dbReference>
<dbReference type="Pfam" id="PF02618">
    <property type="entry name" value="YceG"/>
    <property type="match status" value="1"/>
</dbReference>
<keyword evidence="3 7" id="KW-1133">Transmembrane helix</keyword>
<dbReference type="KEGG" id="actp:B6G06_04260"/>
<dbReference type="RefSeq" id="WP_080463393.1">
    <property type="nucleotide sequence ID" value="NZ_BMNJ01000003.1"/>
</dbReference>
<dbReference type="GO" id="GO:0005886">
    <property type="term" value="C:plasma membrane"/>
    <property type="evidence" value="ECO:0007669"/>
    <property type="project" value="UniProtKB-SubCell"/>
</dbReference>
<keyword evidence="10" id="KW-1185">Reference proteome</keyword>
<comment type="catalytic activity">
    <reaction evidence="7">
        <text>a peptidoglycan chain = a peptidoglycan chain with N-acetyl-1,6-anhydromuramyl-[peptide] at the reducing end + a peptidoglycan chain with N-acetylglucosamine at the non-reducing end.</text>
        <dbReference type="EC" id="4.2.2.29"/>
    </reaction>
</comment>
<organism evidence="9 10">
    <name type="scientific">Actinomyces gaoshouyii</name>
    <dbReference type="NCBI Taxonomy" id="1960083"/>
    <lineage>
        <taxon>Bacteria</taxon>
        <taxon>Bacillati</taxon>
        <taxon>Actinomycetota</taxon>
        <taxon>Actinomycetes</taxon>
        <taxon>Actinomycetales</taxon>
        <taxon>Actinomycetaceae</taxon>
        <taxon>Actinomyces</taxon>
    </lineage>
</organism>
<evidence type="ECO:0000256" key="7">
    <source>
        <dbReference type="HAMAP-Rule" id="MF_02065"/>
    </source>
</evidence>
<dbReference type="Proteomes" id="UP000614239">
    <property type="component" value="Unassembled WGS sequence"/>
</dbReference>
<dbReference type="EC" id="4.2.2.29" evidence="7"/>
<reference evidence="9" key="2">
    <citation type="submission" date="2020-09" db="EMBL/GenBank/DDBJ databases">
        <authorList>
            <person name="Sun Q."/>
            <person name="Zhou Y."/>
        </authorList>
    </citation>
    <scope>NUCLEOTIDE SEQUENCE</scope>
    <source>
        <strain evidence="9">CGMCC 4.7372</strain>
    </source>
</reference>
<protein>
    <recommendedName>
        <fullName evidence="7">Endolytic murein transglycosylase</fullName>
        <ecNumber evidence="7">4.2.2.29</ecNumber>
    </recommendedName>
    <alternativeName>
        <fullName evidence="7">Peptidoglycan lytic transglycosylase</fullName>
    </alternativeName>
    <alternativeName>
        <fullName evidence="7">Peptidoglycan polymerization terminase</fullName>
    </alternativeName>
</protein>
<accession>A0A8H9H937</accession>
<feature type="site" description="Important for catalytic activity" evidence="7">
    <location>
        <position position="263"/>
    </location>
</feature>
<comment type="similarity">
    <text evidence="7">Belongs to the transglycosylase MltG family.</text>
</comment>
<comment type="caution">
    <text evidence="9">The sequence shown here is derived from an EMBL/GenBank/DDBJ whole genome shotgun (WGS) entry which is preliminary data.</text>
</comment>
<name>A0A8H9H937_9ACTO</name>
<dbReference type="AlphaFoldDB" id="A0A8H9H937"/>
<keyword evidence="5 7" id="KW-0456">Lyase</keyword>
<evidence type="ECO:0000313" key="9">
    <source>
        <dbReference type="EMBL" id="GGO97977.1"/>
    </source>
</evidence>
<dbReference type="PANTHER" id="PTHR30518">
    <property type="entry name" value="ENDOLYTIC MUREIN TRANSGLYCOSYLASE"/>
    <property type="match status" value="1"/>
</dbReference>
<evidence type="ECO:0000256" key="3">
    <source>
        <dbReference type="ARBA" id="ARBA00022989"/>
    </source>
</evidence>
<evidence type="ECO:0000256" key="8">
    <source>
        <dbReference type="SAM" id="MobiDB-lite"/>
    </source>
</evidence>
<dbReference type="PANTHER" id="PTHR30518:SF2">
    <property type="entry name" value="ENDOLYTIC MUREIN TRANSGLYCOSYLASE"/>
    <property type="match status" value="1"/>
</dbReference>
<comment type="function">
    <text evidence="7">Functions as a peptidoglycan terminase that cleaves nascent peptidoglycan strands endolytically to terminate their elongation.</text>
</comment>
<proteinExistence type="inferred from homology"/>
<evidence type="ECO:0000256" key="2">
    <source>
        <dbReference type="ARBA" id="ARBA00022692"/>
    </source>
</evidence>
<evidence type="ECO:0000313" key="10">
    <source>
        <dbReference type="Proteomes" id="UP000614239"/>
    </source>
</evidence>
<feature type="region of interest" description="Disordered" evidence="8">
    <location>
        <begin position="15"/>
        <end position="37"/>
    </location>
</feature>
<dbReference type="OrthoDB" id="9814591at2"/>
<keyword evidence="2 7" id="KW-0812">Transmembrane</keyword>
<gene>
    <name evidence="7" type="primary">mltG</name>
    <name evidence="9" type="ORF">GCM10011612_11810</name>
</gene>
<comment type="subcellular location">
    <subcellularLocation>
        <location evidence="7">Cell membrane</location>
        <topology evidence="7">Single-pass membrane protein</topology>
    </subcellularLocation>
</comment>
<dbReference type="EMBL" id="BMNJ01000003">
    <property type="protein sequence ID" value="GGO97977.1"/>
    <property type="molecule type" value="Genomic_DNA"/>
</dbReference>
<keyword evidence="4 7" id="KW-0472">Membrane</keyword>
<dbReference type="NCBIfam" id="TIGR00247">
    <property type="entry name" value="endolytic transglycosylase MltG"/>
    <property type="match status" value="1"/>
</dbReference>
<dbReference type="HAMAP" id="MF_02065">
    <property type="entry name" value="MltG"/>
    <property type="match status" value="1"/>
</dbReference>
<dbReference type="InterPro" id="IPR003770">
    <property type="entry name" value="MLTG-like"/>
</dbReference>
<evidence type="ECO:0000256" key="6">
    <source>
        <dbReference type="ARBA" id="ARBA00023316"/>
    </source>
</evidence>
<reference evidence="9" key="1">
    <citation type="journal article" date="2014" name="Int. J. Syst. Evol. Microbiol.">
        <title>Complete genome sequence of Corynebacterium casei LMG S-19264T (=DSM 44701T), isolated from a smear-ripened cheese.</title>
        <authorList>
            <consortium name="US DOE Joint Genome Institute (JGI-PGF)"/>
            <person name="Walter F."/>
            <person name="Albersmeier A."/>
            <person name="Kalinowski J."/>
            <person name="Ruckert C."/>
        </authorList>
    </citation>
    <scope>NUCLEOTIDE SEQUENCE</scope>
    <source>
        <strain evidence="9">CGMCC 4.7372</strain>
    </source>
</reference>
<dbReference type="GO" id="GO:0008932">
    <property type="term" value="F:lytic endotransglycosylase activity"/>
    <property type="evidence" value="ECO:0007669"/>
    <property type="project" value="UniProtKB-UniRule"/>
</dbReference>